<evidence type="ECO:0000256" key="2">
    <source>
        <dbReference type="ARBA" id="ARBA00023002"/>
    </source>
</evidence>
<dbReference type="FunFam" id="3.20.20.100:FF:000004">
    <property type="entry name" value="Oxidoreductase, aldo/keto reductase"/>
    <property type="match status" value="1"/>
</dbReference>
<keyword evidence="5" id="KW-1185">Reference proteome</keyword>
<dbReference type="GO" id="GO:0016491">
    <property type="term" value="F:oxidoreductase activity"/>
    <property type="evidence" value="ECO:0007669"/>
    <property type="project" value="UniProtKB-KW"/>
</dbReference>
<dbReference type="EMBL" id="KV419436">
    <property type="protein sequence ID" value="KZS88461.1"/>
    <property type="molecule type" value="Genomic_DNA"/>
</dbReference>
<dbReference type="PANTHER" id="PTHR43364:SF9">
    <property type="entry name" value="OXIDOREDUCTASE"/>
    <property type="match status" value="1"/>
</dbReference>
<dbReference type="InterPro" id="IPR050523">
    <property type="entry name" value="AKR_Detox_Biosynth"/>
</dbReference>
<proteinExistence type="predicted"/>
<feature type="domain" description="NADP-dependent oxidoreductase" evidence="3">
    <location>
        <begin position="30"/>
        <end position="339"/>
    </location>
</feature>
<dbReference type="InterPro" id="IPR023210">
    <property type="entry name" value="NADP_OxRdtase_dom"/>
</dbReference>
<protein>
    <submittedName>
        <fullName evidence="4">Aldo/keto reductase</fullName>
    </submittedName>
</protein>
<dbReference type="GO" id="GO:0005829">
    <property type="term" value="C:cytosol"/>
    <property type="evidence" value="ECO:0007669"/>
    <property type="project" value="UniProtKB-ARBA"/>
</dbReference>
<sequence length="350" mass="39422">MTTSVPSSELPKVEYKRLGKSGLRVSVPIVGAGSFGSDKWAKWVLNEDQALPLLKYAWDRGINTWDTANIYSDGWSEKVIAAAIKKYNIPREKLVILTKCYGLVRDEPNGIFGDPSLKNTRDYVNQSGLSRQAIFNAVDASLKRLETPYIDLLQIHRLDKETPMEEIMEALHDLVKSGKVRYIGASSMWTWEFVLLNEIAEKKGWTKFVSMQNQYSLLYREEEREMNAYCNHAGIGLIPWSPLAGGYLARPADQNTTTRVESSTGTPFERKLSDADLQIIQRVEELAKKKGWKMAQVALAWIATKVSSPIVGFNSRDRLEEAIISGKSLSADEIKYLEEPYTPKPISGHS</sequence>
<evidence type="ECO:0000259" key="3">
    <source>
        <dbReference type="Pfam" id="PF00248"/>
    </source>
</evidence>
<dbReference type="Pfam" id="PF00248">
    <property type="entry name" value="Aldo_ket_red"/>
    <property type="match status" value="1"/>
</dbReference>
<evidence type="ECO:0000256" key="1">
    <source>
        <dbReference type="ARBA" id="ARBA00022857"/>
    </source>
</evidence>
<reference evidence="4 5" key="1">
    <citation type="journal article" date="2016" name="Mol. Biol. Evol.">
        <title>Comparative Genomics of Early-Diverging Mushroom-Forming Fungi Provides Insights into the Origins of Lignocellulose Decay Capabilities.</title>
        <authorList>
            <person name="Nagy L.G."/>
            <person name="Riley R."/>
            <person name="Tritt A."/>
            <person name="Adam C."/>
            <person name="Daum C."/>
            <person name="Floudas D."/>
            <person name="Sun H."/>
            <person name="Yadav J.S."/>
            <person name="Pangilinan J."/>
            <person name="Larsson K.H."/>
            <person name="Matsuura K."/>
            <person name="Barry K."/>
            <person name="Labutti K."/>
            <person name="Kuo R."/>
            <person name="Ohm R.A."/>
            <person name="Bhattacharya S.S."/>
            <person name="Shirouzu T."/>
            <person name="Yoshinaga Y."/>
            <person name="Martin F.M."/>
            <person name="Grigoriev I.V."/>
            <person name="Hibbett D.S."/>
        </authorList>
    </citation>
    <scope>NUCLEOTIDE SEQUENCE [LARGE SCALE GENOMIC DNA]</scope>
    <source>
        <strain evidence="4 5">HHB9708</strain>
    </source>
</reference>
<dbReference type="STRING" id="1314777.A0A164P836"/>
<gene>
    <name evidence="4" type="ORF">SISNIDRAFT_490059</name>
</gene>
<dbReference type="Proteomes" id="UP000076722">
    <property type="component" value="Unassembled WGS sequence"/>
</dbReference>
<evidence type="ECO:0000313" key="5">
    <source>
        <dbReference type="Proteomes" id="UP000076722"/>
    </source>
</evidence>
<dbReference type="CDD" id="cd19079">
    <property type="entry name" value="AKR_EcYajO-like"/>
    <property type="match status" value="1"/>
</dbReference>
<name>A0A164P836_9AGAM</name>
<dbReference type="SUPFAM" id="SSF51430">
    <property type="entry name" value="NAD(P)-linked oxidoreductase"/>
    <property type="match status" value="1"/>
</dbReference>
<evidence type="ECO:0000313" key="4">
    <source>
        <dbReference type="EMBL" id="KZS88461.1"/>
    </source>
</evidence>
<dbReference type="AlphaFoldDB" id="A0A164P836"/>
<dbReference type="PANTHER" id="PTHR43364">
    <property type="entry name" value="NADH-SPECIFIC METHYLGLYOXAL REDUCTASE-RELATED"/>
    <property type="match status" value="1"/>
</dbReference>
<organism evidence="4 5">
    <name type="scientific">Sistotremastrum niveocremeum HHB9708</name>
    <dbReference type="NCBI Taxonomy" id="1314777"/>
    <lineage>
        <taxon>Eukaryota</taxon>
        <taxon>Fungi</taxon>
        <taxon>Dikarya</taxon>
        <taxon>Basidiomycota</taxon>
        <taxon>Agaricomycotina</taxon>
        <taxon>Agaricomycetes</taxon>
        <taxon>Sistotremastrales</taxon>
        <taxon>Sistotremastraceae</taxon>
        <taxon>Sertulicium</taxon>
        <taxon>Sertulicium niveocremeum</taxon>
    </lineage>
</organism>
<dbReference type="OrthoDB" id="1720422at2759"/>
<accession>A0A164P836</accession>
<dbReference type="InterPro" id="IPR036812">
    <property type="entry name" value="NAD(P)_OxRdtase_dom_sf"/>
</dbReference>
<keyword evidence="2" id="KW-0560">Oxidoreductase</keyword>
<dbReference type="Gene3D" id="3.20.20.100">
    <property type="entry name" value="NADP-dependent oxidoreductase domain"/>
    <property type="match status" value="1"/>
</dbReference>
<keyword evidence="1" id="KW-0521">NADP</keyword>